<feature type="compositionally biased region" description="Pro residues" evidence="1">
    <location>
        <begin position="23"/>
        <end position="39"/>
    </location>
</feature>
<proteinExistence type="predicted"/>
<feature type="transmembrane region" description="Helical" evidence="2">
    <location>
        <begin position="103"/>
        <end position="121"/>
    </location>
</feature>
<evidence type="ECO:0000313" key="3">
    <source>
        <dbReference type="EMBL" id="BAJ26965.1"/>
    </source>
</evidence>
<dbReference type="PATRIC" id="fig|452652.3.peg.1127"/>
<evidence type="ECO:0000256" key="2">
    <source>
        <dbReference type="SAM" id="Phobius"/>
    </source>
</evidence>
<dbReference type="Proteomes" id="UP000007076">
    <property type="component" value="Chromosome"/>
</dbReference>
<name>E4N6Y4_KITSK</name>
<gene>
    <name evidence="3" type="ordered locus">KSE_11310</name>
</gene>
<feature type="transmembrane region" description="Helical" evidence="2">
    <location>
        <begin position="64"/>
        <end position="83"/>
    </location>
</feature>
<accession>E4N6Y4</accession>
<feature type="compositionally biased region" description="Low complexity" evidence="1">
    <location>
        <begin position="40"/>
        <end position="56"/>
    </location>
</feature>
<dbReference type="AlphaFoldDB" id="E4N6Y4"/>
<protein>
    <submittedName>
        <fullName evidence="3">Uncharacterized protein</fullName>
    </submittedName>
</protein>
<evidence type="ECO:0000313" key="4">
    <source>
        <dbReference type="Proteomes" id="UP000007076"/>
    </source>
</evidence>
<feature type="region of interest" description="Disordered" evidence="1">
    <location>
        <begin position="1"/>
        <end position="59"/>
    </location>
</feature>
<reference evidence="3 4" key="1">
    <citation type="journal article" date="2010" name="DNA Res.">
        <title>Genome sequence of Kitasatospora setae NBRC 14216T: an evolutionary snapshot of the family Streptomycetaceae.</title>
        <authorList>
            <person name="Ichikawa N."/>
            <person name="Oguchi A."/>
            <person name="Ikeda H."/>
            <person name="Ishikawa J."/>
            <person name="Kitani S."/>
            <person name="Watanabe Y."/>
            <person name="Nakamura S."/>
            <person name="Katano Y."/>
            <person name="Kishi E."/>
            <person name="Sasagawa M."/>
            <person name="Ankai A."/>
            <person name="Fukui S."/>
            <person name="Hashimoto Y."/>
            <person name="Kamata S."/>
            <person name="Otoguro M."/>
            <person name="Tanikawa S."/>
            <person name="Nihira T."/>
            <person name="Horinouchi S."/>
            <person name="Ohnishi Y."/>
            <person name="Hayakawa M."/>
            <person name="Kuzuyama T."/>
            <person name="Arisawa A."/>
            <person name="Nomoto F."/>
            <person name="Miura H."/>
            <person name="Takahashi Y."/>
            <person name="Fujita N."/>
        </authorList>
    </citation>
    <scope>NUCLEOTIDE SEQUENCE [LARGE SCALE GENOMIC DNA]</scope>
    <source>
        <strain evidence="4">ATCC 33774 / DSM 43861 / JCM 3304 / KCC A-0304 / NBRC 14216 / KM-6054</strain>
    </source>
</reference>
<keyword evidence="2" id="KW-0472">Membrane</keyword>
<evidence type="ECO:0000256" key="1">
    <source>
        <dbReference type="SAM" id="MobiDB-lite"/>
    </source>
</evidence>
<dbReference type="KEGG" id="ksk:KSE_11310"/>
<sequence length="250" mass="26190">MDGNGRATGEPTSEDSTTRKTAGPPPPPTHLAPPHPAPPARAHVPPEQPDQPGRPGRWQRGRRAIAGGLLALALLLIALVYAAARAARNGGLVVLIEVFHHPLPYGAAVLALIVLAVLVGFRSRGTRALLLVPILGGALLVSPLALFGFGSAPHRTADRPAPGRSDRSLVIHEGTAVIDPLWWVSVDVGSGLTAHRWRVGYFNGDAPDNALASAQWDGPDRIRLATEGGEVFVVALDPATGRPDHQVRAG</sequence>
<dbReference type="RefSeq" id="WP_014134283.1">
    <property type="nucleotide sequence ID" value="NC_016109.1"/>
</dbReference>
<organism evidence="3 4">
    <name type="scientific">Kitasatospora setae (strain ATCC 33774 / DSM 43861 / JCM 3304 / KCC A-0304 / NBRC 14216 / KM-6054)</name>
    <name type="common">Streptomyces setae</name>
    <dbReference type="NCBI Taxonomy" id="452652"/>
    <lineage>
        <taxon>Bacteria</taxon>
        <taxon>Bacillati</taxon>
        <taxon>Actinomycetota</taxon>
        <taxon>Actinomycetes</taxon>
        <taxon>Kitasatosporales</taxon>
        <taxon>Streptomycetaceae</taxon>
        <taxon>Kitasatospora</taxon>
    </lineage>
</organism>
<dbReference type="EMBL" id="AP010968">
    <property type="protein sequence ID" value="BAJ26965.1"/>
    <property type="molecule type" value="Genomic_DNA"/>
</dbReference>
<dbReference type="STRING" id="452652.KSE_11310"/>
<feature type="transmembrane region" description="Helical" evidence="2">
    <location>
        <begin position="128"/>
        <end position="149"/>
    </location>
</feature>
<keyword evidence="2" id="KW-1133">Transmembrane helix</keyword>
<dbReference type="eggNOG" id="ENOG502ZF8W">
    <property type="taxonomic scope" value="Bacteria"/>
</dbReference>
<keyword evidence="4" id="KW-1185">Reference proteome</keyword>
<dbReference type="HOGENOM" id="CLU_1110256_0_0_11"/>
<keyword evidence="2" id="KW-0812">Transmembrane</keyword>